<gene>
    <name evidence="2" type="ORF">SAMN02745121_00996</name>
</gene>
<proteinExistence type="predicted"/>
<feature type="domain" description="Retropepsin-like aspartic endopeptidase" evidence="1">
    <location>
        <begin position="11"/>
        <end position="141"/>
    </location>
</feature>
<dbReference type="PANTHER" id="PTHR38037">
    <property type="entry name" value="ZN_PROTEASE DOMAIN-CONTAINING PROTEIN"/>
    <property type="match status" value="1"/>
</dbReference>
<evidence type="ECO:0000313" key="2">
    <source>
        <dbReference type="EMBL" id="SFD66123.1"/>
    </source>
</evidence>
<dbReference type="RefSeq" id="WP_177325869.1">
    <property type="nucleotide sequence ID" value="NZ_FOMX01000003.1"/>
</dbReference>
<dbReference type="STRING" id="54.SAMN02745121_00996"/>
<accession>A0A1I1UBH8</accession>
<dbReference type="Proteomes" id="UP000199400">
    <property type="component" value="Unassembled WGS sequence"/>
</dbReference>
<reference evidence="3" key="1">
    <citation type="submission" date="2016-10" db="EMBL/GenBank/DDBJ databases">
        <authorList>
            <person name="Varghese N."/>
            <person name="Submissions S."/>
        </authorList>
    </citation>
    <scope>NUCLEOTIDE SEQUENCE [LARGE SCALE GENOMIC DNA]</scope>
    <source>
        <strain evidence="3">ATCC 25963</strain>
    </source>
</reference>
<organism evidence="2 3">
    <name type="scientific">Nannocystis exedens</name>
    <dbReference type="NCBI Taxonomy" id="54"/>
    <lineage>
        <taxon>Bacteria</taxon>
        <taxon>Pseudomonadati</taxon>
        <taxon>Myxococcota</taxon>
        <taxon>Polyangia</taxon>
        <taxon>Nannocystales</taxon>
        <taxon>Nannocystaceae</taxon>
        <taxon>Nannocystis</taxon>
    </lineage>
</organism>
<dbReference type="Pfam" id="PF05618">
    <property type="entry name" value="Zn_protease"/>
    <property type="match status" value="1"/>
</dbReference>
<dbReference type="InterPro" id="IPR021109">
    <property type="entry name" value="Peptidase_aspartic_dom_sf"/>
</dbReference>
<dbReference type="InterPro" id="IPR008503">
    <property type="entry name" value="Asp_endopeptidase"/>
</dbReference>
<dbReference type="SUPFAM" id="SSF50630">
    <property type="entry name" value="Acid proteases"/>
    <property type="match status" value="1"/>
</dbReference>
<keyword evidence="3" id="KW-1185">Reference proteome</keyword>
<name>A0A1I1UBH8_9BACT</name>
<dbReference type="Gene3D" id="2.40.70.10">
    <property type="entry name" value="Acid Proteases"/>
    <property type="match status" value="1"/>
</dbReference>
<dbReference type="EMBL" id="FOMX01000003">
    <property type="protein sequence ID" value="SFD66123.1"/>
    <property type="molecule type" value="Genomic_DNA"/>
</dbReference>
<sequence length="150" mass="16671">MTTLGVDALVVLGWREWVALPDLGIGALKVKVDTGARTSALHAFGVEKLPNAKVRFRVHPHQNHDGEQVVSEATLVDERVVRTSGGHSELRPVVQTTVRVGMHEFEVELTLSNRALLGFRMLLGREAVRGRFLVDPQRSYCCGHKLRRVS</sequence>
<evidence type="ECO:0000313" key="3">
    <source>
        <dbReference type="Proteomes" id="UP000199400"/>
    </source>
</evidence>
<protein>
    <submittedName>
        <fullName evidence="2">Uncharacterized conserved protein</fullName>
    </submittedName>
</protein>
<evidence type="ECO:0000259" key="1">
    <source>
        <dbReference type="Pfam" id="PF05618"/>
    </source>
</evidence>
<dbReference type="AlphaFoldDB" id="A0A1I1UBH8"/>
<dbReference type="PANTHER" id="PTHR38037:SF1">
    <property type="entry name" value="ATP-DEPENDENT ZINC PROTEASE DOMAIN-CONTAINING PROTEIN-RELATED"/>
    <property type="match status" value="1"/>
</dbReference>